<gene>
    <name evidence="1" type="ORF">FNV43_RR03384</name>
</gene>
<dbReference type="AlphaFoldDB" id="A0A8K0HIB2"/>
<evidence type="ECO:0008006" key="3">
    <source>
        <dbReference type="Google" id="ProtNLM"/>
    </source>
</evidence>
<dbReference type="Proteomes" id="UP000796880">
    <property type="component" value="Unassembled WGS sequence"/>
</dbReference>
<proteinExistence type="predicted"/>
<dbReference type="EMBL" id="VOIH02000002">
    <property type="protein sequence ID" value="KAF3452951.1"/>
    <property type="molecule type" value="Genomic_DNA"/>
</dbReference>
<name>A0A8K0HIB2_9ROSA</name>
<sequence length="87" mass="9840">MASLCGAWAMTHTPVKANPNSIPKVKVIVRVRPFLPHEITVKDEDQTPFISALQQERQSADEVSVYLQDKETRPEISFCRSECDPLD</sequence>
<evidence type="ECO:0000313" key="1">
    <source>
        <dbReference type="EMBL" id="KAF3452951.1"/>
    </source>
</evidence>
<keyword evidence="2" id="KW-1185">Reference proteome</keyword>
<organism evidence="1 2">
    <name type="scientific">Rhamnella rubrinervis</name>
    <dbReference type="NCBI Taxonomy" id="2594499"/>
    <lineage>
        <taxon>Eukaryota</taxon>
        <taxon>Viridiplantae</taxon>
        <taxon>Streptophyta</taxon>
        <taxon>Embryophyta</taxon>
        <taxon>Tracheophyta</taxon>
        <taxon>Spermatophyta</taxon>
        <taxon>Magnoliopsida</taxon>
        <taxon>eudicotyledons</taxon>
        <taxon>Gunneridae</taxon>
        <taxon>Pentapetalae</taxon>
        <taxon>rosids</taxon>
        <taxon>fabids</taxon>
        <taxon>Rosales</taxon>
        <taxon>Rhamnaceae</taxon>
        <taxon>rhamnoid group</taxon>
        <taxon>Rhamneae</taxon>
        <taxon>Rhamnella</taxon>
    </lineage>
</organism>
<evidence type="ECO:0000313" key="2">
    <source>
        <dbReference type="Proteomes" id="UP000796880"/>
    </source>
</evidence>
<comment type="caution">
    <text evidence="1">The sequence shown here is derived from an EMBL/GenBank/DDBJ whole genome shotgun (WGS) entry which is preliminary data.</text>
</comment>
<accession>A0A8K0HIB2</accession>
<protein>
    <recommendedName>
        <fullName evidence="3">Kinesin motor domain-containing protein</fullName>
    </recommendedName>
</protein>
<reference evidence="1" key="1">
    <citation type="submission" date="2020-03" db="EMBL/GenBank/DDBJ databases">
        <title>A high-quality chromosome-level genome assembly of a woody plant with both climbing and erect habits, Rhamnella rubrinervis.</title>
        <authorList>
            <person name="Lu Z."/>
            <person name="Yang Y."/>
            <person name="Zhu X."/>
            <person name="Sun Y."/>
        </authorList>
    </citation>
    <scope>NUCLEOTIDE SEQUENCE</scope>
    <source>
        <strain evidence="1">BYM</strain>
        <tissue evidence="1">Leaf</tissue>
    </source>
</reference>